<evidence type="ECO:0000313" key="2">
    <source>
        <dbReference type="EMBL" id="KAG5836199.1"/>
    </source>
</evidence>
<accession>A0A9D3LUZ6</accession>
<sequence length="68" mass="7934">KDRNKKNATQKRYRTPHCLANPKTGNACCLRVYFYQTEELFRKCTAQQQPYMDPGRSGTLSHSRNPEV</sequence>
<dbReference type="Proteomes" id="UP001044222">
    <property type="component" value="Chromosome 14"/>
</dbReference>
<protein>
    <submittedName>
        <fullName evidence="2">Uncharacterized protein</fullName>
    </submittedName>
</protein>
<keyword evidence="3" id="KW-1185">Reference proteome</keyword>
<reference evidence="2" key="1">
    <citation type="submission" date="2021-01" db="EMBL/GenBank/DDBJ databases">
        <title>A chromosome-scale assembly of European eel, Anguilla anguilla.</title>
        <authorList>
            <person name="Henkel C."/>
            <person name="Jong-Raadsen S.A."/>
            <person name="Dufour S."/>
            <person name="Weltzien F.-A."/>
            <person name="Palstra A.P."/>
            <person name="Pelster B."/>
            <person name="Spaink H.P."/>
            <person name="Van Den Thillart G.E."/>
            <person name="Jansen H."/>
            <person name="Zahm M."/>
            <person name="Klopp C."/>
            <person name="Cedric C."/>
            <person name="Louis A."/>
            <person name="Berthelot C."/>
            <person name="Parey E."/>
            <person name="Roest Crollius H."/>
            <person name="Montfort J."/>
            <person name="Robinson-Rechavi M."/>
            <person name="Bucao C."/>
            <person name="Bouchez O."/>
            <person name="Gislard M."/>
            <person name="Lluch J."/>
            <person name="Milhes M."/>
            <person name="Lampietro C."/>
            <person name="Lopez Roques C."/>
            <person name="Donnadieu C."/>
            <person name="Braasch I."/>
            <person name="Desvignes T."/>
            <person name="Postlethwait J."/>
            <person name="Bobe J."/>
            <person name="Guiguen Y."/>
            <person name="Dirks R."/>
        </authorList>
    </citation>
    <scope>NUCLEOTIDE SEQUENCE</scope>
    <source>
        <strain evidence="2">Tag_6206</strain>
        <tissue evidence="2">Liver</tissue>
    </source>
</reference>
<dbReference type="AlphaFoldDB" id="A0A9D3LUZ6"/>
<evidence type="ECO:0000256" key="1">
    <source>
        <dbReference type="SAM" id="MobiDB-lite"/>
    </source>
</evidence>
<dbReference type="EMBL" id="JAFIRN010000014">
    <property type="protein sequence ID" value="KAG5836199.1"/>
    <property type="molecule type" value="Genomic_DNA"/>
</dbReference>
<gene>
    <name evidence="2" type="ORF">ANANG_G00252020</name>
</gene>
<feature type="region of interest" description="Disordered" evidence="1">
    <location>
        <begin position="47"/>
        <end position="68"/>
    </location>
</feature>
<name>A0A9D3LUZ6_ANGAN</name>
<proteinExistence type="predicted"/>
<feature type="non-terminal residue" evidence="2">
    <location>
        <position position="68"/>
    </location>
</feature>
<evidence type="ECO:0000313" key="3">
    <source>
        <dbReference type="Proteomes" id="UP001044222"/>
    </source>
</evidence>
<organism evidence="2 3">
    <name type="scientific">Anguilla anguilla</name>
    <name type="common">European freshwater eel</name>
    <name type="synonym">Muraena anguilla</name>
    <dbReference type="NCBI Taxonomy" id="7936"/>
    <lineage>
        <taxon>Eukaryota</taxon>
        <taxon>Metazoa</taxon>
        <taxon>Chordata</taxon>
        <taxon>Craniata</taxon>
        <taxon>Vertebrata</taxon>
        <taxon>Euteleostomi</taxon>
        <taxon>Actinopterygii</taxon>
        <taxon>Neopterygii</taxon>
        <taxon>Teleostei</taxon>
        <taxon>Anguilliformes</taxon>
        <taxon>Anguillidae</taxon>
        <taxon>Anguilla</taxon>
    </lineage>
</organism>
<comment type="caution">
    <text evidence="2">The sequence shown here is derived from an EMBL/GenBank/DDBJ whole genome shotgun (WGS) entry which is preliminary data.</text>
</comment>
<feature type="compositionally biased region" description="Polar residues" evidence="1">
    <location>
        <begin position="58"/>
        <end position="68"/>
    </location>
</feature>